<feature type="region of interest" description="Disordered" evidence="1">
    <location>
        <begin position="1"/>
        <end position="121"/>
    </location>
</feature>
<protein>
    <submittedName>
        <fullName evidence="2">Uncharacterized protein</fullName>
    </submittedName>
</protein>
<reference evidence="2" key="1">
    <citation type="journal article" date="2020" name="Stud. Mycol.">
        <title>101 Dothideomycetes genomes: a test case for predicting lifestyles and emergence of pathogens.</title>
        <authorList>
            <person name="Haridas S."/>
            <person name="Albert R."/>
            <person name="Binder M."/>
            <person name="Bloem J."/>
            <person name="Labutti K."/>
            <person name="Salamov A."/>
            <person name="Andreopoulos B."/>
            <person name="Baker S."/>
            <person name="Barry K."/>
            <person name="Bills G."/>
            <person name="Bluhm B."/>
            <person name="Cannon C."/>
            <person name="Castanera R."/>
            <person name="Culley D."/>
            <person name="Daum C."/>
            <person name="Ezra D."/>
            <person name="Gonzalez J."/>
            <person name="Henrissat B."/>
            <person name="Kuo A."/>
            <person name="Liang C."/>
            <person name="Lipzen A."/>
            <person name="Lutzoni F."/>
            <person name="Magnuson J."/>
            <person name="Mondo S."/>
            <person name="Nolan M."/>
            <person name="Ohm R."/>
            <person name="Pangilinan J."/>
            <person name="Park H.-J."/>
            <person name="Ramirez L."/>
            <person name="Alfaro M."/>
            <person name="Sun H."/>
            <person name="Tritt A."/>
            <person name="Yoshinaga Y."/>
            <person name="Zwiers L.-H."/>
            <person name="Turgeon B."/>
            <person name="Goodwin S."/>
            <person name="Spatafora J."/>
            <person name="Crous P."/>
            <person name="Grigoriev I."/>
        </authorList>
    </citation>
    <scope>NUCLEOTIDE SEQUENCE</scope>
    <source>
        <strain evidence="2">CBS 121410</strain>
    </source>
</reference>
<evidence type="ECO:0000256" key="1">
    <source>
        <dbReference type="SAM" id="MobiDB-lite"/>
    </source>
</evidence>
<accession>A0A9P4LU49</accession>
<sequence>MAEPEALDEDLFADLYDGDEAPAKSAQPAAQPVKSEQTSSDAPAAPSAPVKTEPMSDAANGSNGNQDGDVQMNGNWKNEDHSNDYGNAAAATPNNDDNYGPIGIKEDGGKRHESTWFAPKE</sequence>
<feature type="compositionally biased region" description="Polar residues" evidence="1">
    <location>
        <begin position="59"/>
        <end position="76"/>
    </location>
</feature>
<organism evidence="2 3">
    <name type="scientific">Saccharata proteae CBS 121410</name>
    <dbReference type="NCBI Taxonomy" id="1314787"/>
    <lineage>
        <taxon>Eukaryota</taxon>
        <taxon>Fungi</taxon>
        <taxon>Dikarya</taxon>
        <taxon>Ascomycota</taxon>
        <taxon>Pezizomycotina</taxon>
        <taxon>Dothideomycetes</taxon>
        <taxon>Dothideomycetes incertae sedis</taxon>
        <taxon>Botryosphaeriales</taxon>
        <taxon>Saccharataceae</taxon>
        <taxon>Saccharata</taxon>
    </lineage>
</organism>
<dbReference type="Proteomes" id="UP000799776">
    <property type="component" value="Unassembled WGS sequence"/>
</dbReference>
<feature type="compositionally biased region" description="Basic and acidic residues" evidence="1">
    <location>
        <begin position="104"/>
        <end position="121"/>
    </location>
</feature>
<gene>
    <name evidence="2" type="ORF">K490DRAFT_60202</name>
</gene>
<evidence type="ECO:0000313" key="3">
    <source>
        <dbReference type="Proteomes" id="UP000799776"/>
    </source>
</evidence>
<dbReference type="AlphaFoldDB" id="A0A9P4LU49"/>
<feature type="compositionally biased region" description="Low complexity" evidence="1">
    <location>
        <begin position="23"/>
        <end position="32"/>
    </location>
</feature>
<dbReference type="OrthoDB" id="3872446at2759"/>
<dbReference type="EMBL" id="ML978760">
    <property type="protein sequence ID" value="KAF2083744.1"/>
    <property type="molecule type" value="Genomic_DNA"/>
</dbReference>
<feature type="compositionally biased region" description="Low complexity" evidence="1">
    <location>
        <begin position="39"/>
        <end position="49"/>
    </location>
</feature>
<proteinExistence type="predicted"/>
<comment type="caution">
    <text evidence="2">The sequence shown here is derived from an EMBL/GenBank/DDBJ whole genome shotgun (WGS) entry which is preliminary data.</text>
</comment>
<evidence type="ECO:0000313" key="2">
    <source>
        <dbReference type="EMBL" id="KAF2083744.1"/>
    </source>
</evidence>
<feature type="compositionally biased region" description="Low complexity" evidence="1">
    <location>
        <begin position="87"/>
        <end position="98"/>
    </location>
</feature>
<name>A0A9P4LU49_9PEZI</name>
<feature type="compositionally biased region" description="Acidic residues" evidence="1">
    <location>
        <begin position="1"/>
        <end position="20"/>
    </location>
</feature>
<keyword evidence="3" id="KW-1185">Reference proteome</keyword>